<dbReference type="Proteomes" id="UP000050996">
    <property type="component" value="Unassembled WGS sequence"/>
</dbReference>
<evidence type="ECO:0000313" key="1">
    <source>
        <dbReference type="EMBL" id="KQL27518.1"/>
    </source>
</evidence>
<dbReference type="PATRIC" id="fig|1637975.4.peg.5513"/>
<protein>
    <submittedName>
        <fullName evidence="1">Uncharacterized protein</fullName>
    </submittedName>
</protein>
<dbReference type="AlphaFoldDB" id="A0A0Q3RBC0"/>
<name>A0A0Q3RBC0_9BACI</name>
<gene>
    <name evidence="1" type="ORF">AN957_00845</name>
</gene>
<evidence type="ECO:0000313" key="2">
    <source>
        <dbReference type="Proteomes" id="UP000050996"/>
    </source>
</evidence>
<dbReference type="RefSeq" id="WP_056681785.1">
    <property type="nucleotide sequence ID" value="NZ_CP041305.1"/>
</dbReference>
<organism evidence="1 2">
    <name type="scientific">Cytobacillus solani</name>
    <dbReference type="NCBI Taxonomy" id="1637975"/>
    <lineage>
        <taxon>Bacteria</taxon>
        <taxon>Bacillati</taxon>
        <taxon>Bacillota</taxon>
        <taxon>Bacilli</taxon>
        <taxon>Bacillales</taxon>
        <taxon>Bacillaceae</taxon>
        <taxon>Cytobacillus</taxon>
    </lineage>
</organism>
<proteinExistence type="predicted"/>
<dbReference type="EMBL" id="LJIX01000003">
    <property type="protein sequence ID" value="KQL27518.1"/>
    <property type="molecule type" value="Genomic_DNA"/>
</dbReference>
<sequence length="73" mass="8674">MNTIDYKFYLNYTDYDSITERRQAALQTYQTTKEDLIRCAYTVGLSANLVKLLPDEIKLHRGTCRFEIKSYRL</sequence>
<comment type="caution">
    <text evidence="1">The sequence shown here is derived from an EMBL/GenBank/DDBJ whole genome shotgun (WGS) entry which is preliminary data.</text>
</comment>
<reference evidence="1 2" key="1">
    <citation type="submission" date="2015-09" db="EMBL/GenBank/DDBJ databases">
        <title>Genome sequencing project for genomic taxonomy and phylogenomics of Bacillus-like bacteria.</title>
        <authorList>
            <person name="Liu B."/>
            <person name="Wang J."/>
            <person name="Zhu Y."/>
            <person name="Liu G."/>
            <person name="Chen Q."/>
            <person name="Chen Z."/>
            <person name="Lan J."/>
            <person name="Che J."/>
            <person name="Ge C."/>
            <person name="Shi H."/>
            <person name="Pan Z."/>
            <person name="Liu X."/>
        </authorList>
    </citation>
    <scope>NUCLEOTIDE SEQUENCE [LARGE SCALE GENOMIC DNA]</scope>
    <source>
        <strain evidence="1 2">FJAT-18043</strain>
    </source>
</reference>
<accession>A0A0Q3RBC0</accession>
<keyword evidence="2" id="KW-1185">Reference proteome</keyword>